<comment type="caution">
    <text evidence="2">The sequence shown here is derived from an EMBL/GenBank/DDBJ whole genome shotgun (WGS) entry which is preliminary data.</text>
</comment>
<dbReference type="Proteomes" id="UP000179113">
    <property type="component" value="Unassembled WGS sequence"/>
</dbReference>
<evidence type="ECO:0000313" key="3">
    <source>
        <dbReference type="Proteomes" id="UP000179113"/>
    </source>
</evidence>
<feature type="signal peptide" evidence="1">
    <location>
        <begin position="1"/>
        <end position="21"/>
    </location>
</feature>
<name>A0A1F4WGU1_UNCKA</name>
<dbReference type="PROSITE" id="PS51257">
    <property type="entry name" value="PROKAR_LIPOPROTEIN"/>
    <property type="match status" value="1"/>
</dbReference>
<feature type="chain" id="PRO_5009515077" evidence="1">
    <location>
        <begin position="22"/>
        <end position="156"/>
    </location>
</feature>
<protein>
    <submittedName>
        <fullName evidence="2">Uncharacterized protein</fullName>
    </submittedName>
</protein>
<accession>A0A1F4WGU1</accession>
<dbReference type="EMBL" id="MEWA01000034">
    <property type="protein sequence ID" value="OGC68674.1"/>
    <property type="molecule type" value="Genomic_DNA"/>
</dbReference>
<evidence type="ECO:0000313" key="2">
    <source>
        <dbReference type="EMBL" id="OGC68674.1"/>
    </source>
</evidence>
<proteinExistence type="predicted"/>
<keyword evidence="1" id="KW-0732">Signal</keyword>
<gene>
    <name evidence="2" type="ORF">A2415_02390</name>
</gene>
<sequence>MKKNLVLVGLLLVAFLLTACAEAPVEIYENEMSAEVKTGMISGRSTTWLDLIFDEPGELAEAATKEEYRGGRAFGTGSLYELAALSFEHTFYGRVCCREVDGIYSYMPDESAVVNELYYFEEDGTVLVIHLEGLEFDSDLIGPKILDVTRYEKATR</sequence>
<reference evidence="2 3" key="1">
    <citation type="journal article" date="2016" name="Nat. Commun.">
        <title>Thousands of microbial genomes shed light on interconnected biogeochemical processes in an aquifer system.</title>
        <authorList>
            <person name="Anantharaman K."/>
            <person name="Brown C.T."/>
            <person name="Hug L.A."/>
            <person name="Sharon I."/>
            <person name="Castelle C.J."/>
            <person name="Probst A.J."/>
            <person name="Thomas B.C."/>
            <person name="Singh A."/>
            <person name="Wilkins M.J."/>
            <person name="Karaoz U."/>
            <person name="Brodie E.L."/>
            <person name="Williams K.H."/>
            <person name="Hubbard S.S."/>
            <person name="Banfield J.F."/>
        </authorList>
    </citation>
    <scope>NUCLEOTIDE SEQUENCE [LARGE SCALE GENOMIC DNA]</scope>
</reference>
<evidence type="ECO:0000256" key="1">
    <source>
        <dbReference type="SAM" id="SignalP"/>
    </source>
</evidence>
<dbReference type="AlphaFoldDB" id="A0A1F4WGU1"/>
<organism evidence="2 3">
    <name type="scientific">candidate division WWE3 bacterium RIFOXYC1_FULL_39_7</name>
    <dbReference type="NCBI Taxonomy" id="1802643"/>
    <lineage>
        <taxon>Bacteria</taxon>
        <taxon>Katanobacteria</taxon>
    </lineage>
</organism>